<gene>
    <name evidence="2" type="ORF">HNQ03_001744</name>
</gene>
<keyword evidence="2" id="KW-0808">Transferase</keyword>
<dbReference type="GO" id="GO:0032259">
    <property type="term" value="P:methylation"/>
    <property type="evidence" value="ECO:0007669"/>
    <property type="project" value="UniProtKB-KW"/>
</dbReference>
<dbReference type="InterPro" id="IPR006342">
    <property type="entry name" value="FkbM_mtfrase"/>
</dbReference>
<feature type="domain" description="Methyltransferase FkbM" evidence="1">
    <location>
        <begin position="86"/>
        <end position="245"/>
    </location>
</feature>
<evidence type="ECO:0000313" key="3">
    <source>
        <dbReference type="Proteomes" id="UP000610746"/>
    </source>
</evidence>
<dbReference type="Pfam" id="PF05050">
    <property type="entry name" value="Methyltransf_21"/>
    <property type="match status" value="1"/>
</dbReference>
<dbReference type="InterPro" id="IPR052514">
    <property type="entry name" value="SAM-dependent_MTase"/>
</dbReference>
<accession>A0A8J8G7D5</accession>
<dbReference type="PANTHER" id="PTHR34203">
    <property type="entry name" value="METHYLTRANSFERASE, FKBM FAMILY PROTEIN"/>
    <property type="match status" value="1"/>
</dbReference>
<keyword evidence="3" id="KW-1185">Reference proteome</keyword>
<name>A0A8J8G7D5_9FLAO</name>
<protein>
    <submittedName>
        <fullName evidence="2">FkbM family methyltransferase</fullName>
    </submittedName>
</protein>
<dbReference type="NCBIfam" id="TIGR01444">
    <property type="entry name" value="fkbM_fam"/>
    <property type="match status" value="1"/>
</dbReference>
<organism evidence="2 3">
    <name type="scientific">Frigoriflavimonas asaccharolytica</name>
    <dbReference type="NCBI Taxonomy" id="2735899"/>
    <lineage>
        <taxon>Bacteria</taxon>
        <taxon>Pseudomonadati</taxon>
        <taxon>Bacteroidota</taxon>
        <taxon>Flavobacteriia</taxon>
        <taxon>Flavobacteriales</taxon>
        <taxon>Weeksellaceae</taxon>
        <taxon>Frigoriflavimonas</taxon>
    </lineage>
</organism>
<evidence type="ECO:0000259" key="1">
    <source>
        <dbReference type="Pfam" id="PF05050"/>
    </source>
</evidence>
<proteinExistence type="predicted"/>
<dbReference type="Proteomes" id="UP000610746">
    <property type="component" value="Unassembled WGS sequence"/>
</dbReference>
<keyword evidence="2" id="KW-0489">Methyltransferase</keyword>
<dbReference type="RefSeq" id="WP_173779259.1">
    <property type="nucleotide sequence ID" value="NZ_JABSNO010000011.1"/>
</dbReference>
<sequence>MNVLKSLSSIIFDEGIINYVKRKKDIYNLQNHQLLYPIRYNNQITKIYLQEKFGYVDLYIFKFGIYEKYIIDDIRATLTHEKILLDIGGNIGQHSLLLAPYCKQIYAFEPIPAVYQSFEKSIHANNYKNITLQNTAIGSKKEVKTFNFVSDNAGASSFSEVKGRETTSLQVKIDTLKNVLPENITFDVVKMDVEGHEAVVILGNKEIFIKNKPIFFMEFSPSSIEAEGTHDPKELVNFFFENNYEIYSQNLNQSFYEDRPELYQNDNWILRPQKK</sequence>
<dbReference type="AlphaFoldDB" id="A0A8J8G7D5"/>
<reference evidence="2" key="1">
    <citation type="submission" date="2020-05" db="EMBL/GenBank/DDBJ databases">
        <title>Genomic Encyclopedia of Type Strains, Phase IV (KMG-V): Genome sequencing to study the core and pangenomes of soil and plant-associated prokaryotes.</title>
        <authorList>
            <person name="Whitman W."/>
        </authorList>
    </citation>
    <scope>NUCLEOTIDE SEQUENCE</scope>
    <source>
        <strain evidence="2">16F</strain>
    </source>
</reference>
<dbReference type="EMBL" id="JABSNO010000011">
    <property type="protein sequence ID" value="NRS92666.1"/>
    <property type="molecule type" value="Genomic_DNA"/>
</dbReference>
<comment type="caution">
    <text evidence="2">The sequence shown here is derived from an EMBL/GenBank/DDBJ whole genome shotgun (WGS) entry which is preliminary data.</text>
</comment>
<evidence type="ECO:0000313" key="2">
    <source>
        <dbReference type="EMBL" id="NRS92666.1"/>
    </source>
</evidence>
<dbReference type="SUPFAM" id="SSF53335">
    <property type="entry name" value="S-adenosyl-L-methionine-dependent methyltransferases"/>
    <property type="match status" value="1"/>
</dbReference>
<dbReference type="Gene3D" id="3.40.50.150">
    <property type="entry name" value="Vaccinia Virus protein VP39"/>
    <property type="match status" value="1"/>
</dbReference>
<dbReference type="InterPro" id="IPR029063">
    <property type="entry name" value="SAM-dependent_MTases_sf"/>
</dbReference>
<dbReference type="GO" id="GO:0008168">
    <property type="term" value="F:methyltransferase activity"/>
    <property type="evidence" value="ECO:0007669"/>
    <property type="project" value="UniProtKB-KW"/>
</dbReference>
<dbReference type="PANTHER" id="PTHR34203:SF15">
    <property type="entry name" value="SLL1173 PROTEIN"/>
    <property type="match status" value="1"/>
</dbReference>